<keyword evidence="1" id="KW-1133">Transmembrane helix</keyword>
<proteinExistence type="predicted"/>
<feature type="transmembrane region" description="Helical" evidence="1">
    <location>
        <begin position="20"/>
        <end position="38"/>
    </location>
</feature>
<organism evidence="3 4">
    <name type="scientific">Actinoplanes lobatus</name>
    <dbReference type="NCBI Taxonomy" id="113568"/>
    <lineage>
        <taxon>Bacteria</taxon>
        <taxon>Bacillati</taxon>
        <taxon>Actinomycetota</taxon>
        <taxon>Actinomycetes</taxon>
        <taxon>Micromonosporales</taxon>
        <taxon>Micromonosporaceae</taxon>
        <taxon>Actinoplanes</taxon>
    </lineage>
</organism>
<reference evidence="2 5" key="2">
    <citation type="submission" date="2021-01" db="EMBL/GenBank/DDBJ databases">
        <title>Whole genome shotgun sequence of Actinoplanes lobatus NBRC 12513.</title>
        <authorList>
            <person name="Komaki H."/>
            <person name="Tamura T."/>
        </authorList>
    </citation>
    <scope>NUCLEOTIDE SEQUENCE [LARGE SCALE GENOMIC DNA]</scope>
    <source>
        <strain evidence="2 5">NBRC 12513</strain>
    </source>
</reference>
<accession>A0A7W7HJ63</accession>
<feature type="transmembrane region" description="Helical" evidence="1">
    <location>
        <begin position="106"/>
        <end position="127"/>
    </location>
</feature>
<reference evidence="3 4" key="1">
    <citation type="submission" date="2020-08" db="EMBL/GenBank/DDBJ databases">
        <title>Sequencing the genomes of 1000 actinobacteria strains.</title>
        <authorList>
            <person name="Klenk H.-P."/>
        </authorList>
    </citation>
    <scope>NUCLEOTIDE SEQUENCE [LARGE SCALE GENOMIC DNA]</scope>
    <source>
        <strain evidence="3 4">DSM 43150</strain>
    </source>
</reference>
<sequence length="128" mass="13626">MITIGRARHTYLAVGSPRRLMAALAPGYVLVLAVGLALQDNIWLLAFGLPYTLFAAVPLLFRGSRGFNWACYTVSVLLWLCGAFGAILFIPAFIPLLFATPPSLRASALHAVVAAVLGVLATAIILVF</sequence>
<protein>
    <submittedName>
        <fullName evidence="3">Uncharacterized protein</fullName>
    </submittedName>
</protein>
<evidence type="ECO:0000313" key="4">
    <source>
        <dbReference type="Proteomes" id="UP000590511"/>
    </source>
</evidence>
<feature type="transmembrane region" description="Helical" evidence="1">
    <location>
        <begin position="69"/>
        <end position="94"/>
    </location>
</feature>
<dbReference type="RefSeq" id="WP_188123522.1">
    <property type="nucleotide sequence ID" value="NZ_BOMP01000060.1"/>
</dbReference>
<evidence type="ECO:0000313" key="3">
    <source>
        <dbReference type="EMBL" id="MBB4751495.1"/>
    </source>
</evidence>
<keyword evidence="1" id="KW-0472">Membrane</keyword>
<evidence type="ECO:0000313" key="5">
    <source>
        <dbReference type="Proteomes" id="UP000631312"/>
    </source>
</evidence>
<dbReference type="EMBL" id="BOMP01000060">
    <property type="protein sequence ID" value="GIE41105.1"/>
    <property type="molecule type" value="Genomic_DNA"/>
</dbReference>
<feature type="transmembrane region" description="Helical" evidence="1">
    <location>
        <begin position="44"/>
        <end position="62"/>
    </location>
</feature>
<evidence type="ECO:0000313" key="2">
    <source>
        <dbReference type="EMBL" id="GIE41105.1"/>
    </source>
</evidence>
<keyword evidence="5" id="KW-1185">Reference proteome</keyword>
<dbReference type="Proteomes" id="UP000590511">
    <property type="component" value="Unassembled WGS sequence"/>
</dbReference>
<comment type="caution">
    <text evidence="3">The sequence shown here is derived from an EMBL/GenBank/DDBJ whole genome shotgun (WGS) entry which is preliminary data.</text>
</comment>
<dbReference type="AlphaFoldDB" id="A0A7W7HJ63"/>
<dbReference type="EMBL" id="JACHNC010000001">
    <property type="protein sequence ID" value="MBB4751495.1"/>
    <property type="molecule type" value="Genomic_DNA"/>
</dbReference>
<keyword evidence="1" id="KW-0812">Transmembrane</keyword>
<gene>
    <name evidence="2" type="ORF">Alo02nite_40030</name>
    <name evidence="3" type="ORF">BJ964_005656</name>
</gene>
<name>A0A7W7HJ63_9ACTN</name>
<evidence type="ECO:0000256" key="1">
    <source>
        <dbReference type="SAM" id="Phobius"/>
    </source>
</evidence>
<dbReference type="Proteomes" id="UP000631312">
    <property type="component" value="Unassembled WGS sequence"/>
</dbReference>